<accession>A0A1T5D3B3</accession>
<dbReference type="EMBL" id="FUYZ01000001">
    <property type="protein sequence ID" value="SKB66248.1"/>
    <property type="molecule type" value="Genomic_DNA"/>
</dbReference>
<dbReference type="RefSeq" id="WP_079665841.1">
    <property type="nucleotide sequence ID" value="NZ_FUYZ01000001.1"/>
</dbReference>
<feature type="signal peptide" evidence="1">
    <location>
        <begin position="1"/>
        <end position="18"/>
    </location>
</feature>
<name>A0A1T5D3B3_9FLAO</name>
<evidence type="ECO:0000313" key="2">
    <source>
        <dbReference type="EMBL" id="SKB66248.1"/>
    </source>
</evidence>
<protein>
    <recommendedName>
        <fullName evidence="4">Outer membrane protein beta-barrel domain-containing protein</fullName>
    </recommendedName>
</protein>
<dbReference type="OrthoDB" id="1265736at2"/>
<gene>
    <name evidence="2" type="ORF">SAMN05660477_00575</name>
</gene>
<keyword evidence="3" id="KW-1185">Reference proteome</keyword>
<organism evidence="2 3">
    <name type="scientific">Soonwooa buanensis</name>
    <dbReference type="NCBI Taxonomy" id="619805"/>
    <lineage>
        <taxon>Bacteria</taxon>
        <taxon>Pseudomonadati</taxon>
        <taxon>Bacteroidota</taxon>
        <taxon>Flavobacteriia</taxon>
        <taxon>Flavobacteriales</taxon>
        <taxon>Weeksellaceae</taxon>
        <taxon>Chryseobacterium group</taxon>
        <taxon>Soonwooa</taxon>
    </lineage>
</organism>
<evidence type="ECO:0008006" key="4">
    <source>
        <dbReference type="Google" id="ProtNLM"/>
    </source>
</evidence>
<evidence type="ECO:0000256" key="1">
    <source>
        <dbReference type="SAM" id="SignalP"/>
    </source>
</evidence>
<feature type="chain" id="PRO_5013295714" description="Outer membrane protein beta-barrel domain-containing protein" evidence="1">
    <location>
        <begin position="19"/>
        <end position="187"/>
    </location>
</feature>
<dbReference type="AlphaFoldDB" id="A0A1T5D3B3"/>
<keyword evidence="1" id="KW-0732">Signal</keyword>
<dbReference type="SUPFAM" id="SSF56935">
    <property type="entry name" value="Porins"/>
    <property type="match status" value="1"/>
</dbReference>
<sequence>MKKHLFFLLLVFSSFVFSQDYPPRKKLGFFTTLDAGVGFDLASIVRNSQAKTDYELSQVPPGKYNYGFSSQVGYQPISWFALAGGLRYSYIDPNYHLLYFTIQPYFFVNDKTDDDFFFISAKYGNKINQTAAKNAGFIGLSLGKIEPMTNNLGQYFSVNLENQVLDGEGTFFVGLTYGLILFSNKRY</sequence>
<evidence type="ECO:0000313" key="3">
    <source>
        <dbReference type="Proteomes" id="UP000191112"/>
    </source>
</evidence>
<reference evidence="2 3" key="1">
    <citation type="submission" date="2017-02" db="EMBL/GenBank/DDBJ databases">
        <authorList>
            <person name="Peterson S.W."/>
        </authorList>
    </citation>
    <scope>NUCLEOTIDE SEQUENCE [LARGE SCALE GENOMIC DNA]</scope>
    <source>
        <strain evidence="2 3">DSM 22323</strain>
    </source>
</reference>
<dbReference type="Proteomes" id="UP000191112">
    <property type="component" value="Unassembled WGS sequence"/>
</dbReference>
<dbReference type="STRING" id="619805.SAMN05660477_00575"/>
<proteinExistence type="predicted"/>